<feature type="region of interest" description="Disordered" evidence="1">
    <location>
        <begin position="29"/>
        <end position="76"/>
    </location>
</feature>
<sequence length="405" mass="43934">MKVLRRPGVWALGLLVAGGLAWWAWPTGPQAPSQAAQAATPPPRPASPWPASGAPVATGAPLSPEGLRQREAERQQWQARLAQAREALAAYEAHARYPHQSRPASEHPDQLQPFQPIAEEHPLRTPGGTAMDGVKLVTTQERVFAASGESNKVTVSLQNAQGQALPLRFTRAIVKEVTEPGRTAQTAERPLVPQDNGQAGDDLAGDGVHTAVMNPATQGFASFAGRIRLELWMEHGGQPGFIYFDLMHDPGSAGRWLPGVTETVAQGALALDLRLEVLQAGRYVVNGRIDDATGKPIALALFNEELKAGPQTVRLWVHGRLLHDLKPAFPLTLRDVDGFLLRENTFPDRVMLPRLPGAVHRTQPYVLARFSPEAWPSEQRDRYLAELGKDVDVAADALKRLGGSP</sequence>
<gene>
    <name evidence="2" type="ORF">EOD73_02265</name>
</gene>
<accession>A0A3S2VI94</accession>
<name>A0A3S2VI94_9BURK</name>
<evidence type="ECO:0000256" key="1">
    <source>
        <dbReference type="SAM" id="MobiDB-lite"/>
    </source>
</evidence>
<comment type="caution">
    <text evidence="2">The sequence shown here is derived from an EMBL/GenBank/DDBJ whole genome shotgun (WGS) entry which is preliminary data.</text>
</comment>
<dbReference type="RefSeq" id="WP_127680468.1">
    <property type="nucleotide sequence ID" value="NZ_SACM01000001.1"/>
</dbReference>
<keyword evidence="3" id="KW-1185">Reference proteome</keyword>
<evidence type="ECO:0000313" key="2">
    <source>
        <dbReference type="EMBL" id="RVT87865.1"/>
    </source>
</evidence>
<proteinExistence type="predicted"/>
<feature type="compositionally biased region" description="Low complexity" evidence="1">
    <location>
        <begin position="29"/>
        <end position="39"/>
    </location>
</feature>
<dbReference type="Proteomes" id="UP000288587">
    <property type="component" value="Unassembled WGS sequence"/>
</dbReference>
<protein>
    <submittedName>
        <fullName evidence="2">Uncharacterized protein</fullName>
    </submittedName>
</protein>
<evidence type="ECO:0000313" key="3">
    <source>
        <dbReference type="Proteomes" id="UP000288587"/>
    </source>
</evidence>
<dbReference type="EMBL" id="SACM01000001">
    <property type="protein sequence ID" value="RVT87865.1"/>
    <property type="molecule type" value="Genomic_DNA"/>
</dbReference>
<dbReference type="AlphaFoldDB" id="A0A3S2VI94"/>
<dbReference type="OrthoDB" id="9149079at2"/>
<reference evidence="2 3" key="1">
    <citation type="submission" date="2019-01" db="EMBL/GenBank/DDBJ databases">
        <authorList>
            <person name="Chen W.-M."/>
        </authorList>
    </citation>
    <scope>NUCLEOTIDE SEQUENCE [LARGE SCALE GENOMIC DNA]</scope>
    <source>
        <strain evidence="2 3">CCP-18</strain>
    </source>
</reference>
<organism evidence="2 3">
    <name type="scientific">Inhella crocodyli</name>
    <dbReference type="NCBI Taxonomy" id="2499851"/>
    <lineage>
        <taxon>Bacteria</taxon>
        <taxon>Pseudomonadati</taxon>
        <taxon>Pseudomonadota</taxon>
        <taxon>Betaproteobacteria</taxon>
        <taxon>Burkholderiales</taxon>
        <taxon>Sphaerotilaceae</taxon>
        <taxon>Inhella</taxon>
    </lineage>
</organism>